<dbReference type="InterPro" id="IPR001024">
    <property type="entry name" value="PLAT/LH2_dom"/>
</dbReference>
<comment type="caution">
    <text evidence="1">Lacks conserved residue(s) required for the propagation of feature annotation.</text>
</comment>
<dbReference type="SUPFAM" id="SSF49723">
    <property type="entry name" value="Lipase/lipooxygenase domain (PLAT/LH2 domain)"/>
    <property type="match status" value="1"/>
</dbReference>
<proteinExistence type="predicted"/>
<dbReference type="PROSITE" id="PS50095">
    <property type="entry name" value="PLAT"/>
    <property type="match status" value="1"/>
</dbReference>
<dbReference type="InterPro" id="IPR010417">
    <property type="entry name" value="Embryo-specific_ATS3"/>
</dbReference>
<dbReference type="Pfam" id="PF06232">
    <property type="entry name" value="ATS3"/>
    <property type="match status" value="1"/>
</dbReference>
<gene>
    <name evidence="3" type="ORF">HAX54_000595</name>
</gene>
<dbReference type="PANTHER" id="PTHR31718:SF25">
    <property type="entry name" value="LIPOXYGENASE HOMOLOGY DOMAIN-CONTAINING PROTEIN 1-LIKE"/>
    <property type="match status" value="1"/>
</dbReference>
<reference evidence="3 4" key="1">
    <citation type="journal article" date="2021" name="BMC Genomics">
        <title>Datura genome reveals duplications of psychoactive alkaloid biosynthetic genes and high mutation rate following tissue culture.</title>
        <authorList>
            <person name="Rajewski A."/>
            <person name="Carter-House D."/>
            <person name="Stajich J."/>
            <person name="Litt A."/>
        </authorList>
    </citation>
    <scope>NUCLEOTIDE SEQUENCE [LARGE SCALE GENOMIC DNA]</scope>
    <source>
        <strain evidence="3">AR-01</strain>
    </source>
</reference>
<dbReference type="Gene3D" id="2.60.60.20">
    <property type="entry name" value="PLAT/LH2 domain"/>
    <property type="match status" value="1"/>
</dbReference>
<sequence length="225" mass="25237">MYIILSLPPSPHHICLYPLTLFPFPEKEITRAIDRTRAQEPAMGVAQVNQFRFHLIIILLSISISSISGAETNCIYTAYIRTGPFDEDATDSKISLTLYDASGHGIRINNVVAWGGLMGKGYNYFERENLDMFSGKGPCLTGPICKMVLASDGAGRNHGWYCNYVEVTSTGDHKQCSQQLFNVDQWLSTDRSPYQLTATRNNCRRMSDDQQSLYDSESNPVVHII</sequence>
<protein>
    <recommendedName>
        <fullName evidence="2">PLAT domain-containing protein</fullName>
    </recommendedName>
</protein>
<organism evidence="3 4">
    <name type="scientific">Datura stramonium</name>
    <name type="common">Jimsonweed</name>
    <name type="synonym">Common thornapple</name>
    <dbReference type="NCBI Taxonomy" id="4076"/>
    <lineage>
        <taxon>Eukaryota</taxon>
        <taxon>Viridiplantae</taxon>
        <taxon>Streptophyta</taxon>
        <taxon>Embryophyta</taxon>
        <taxon>Tracheophyta</taxon>
        <taxon>Spermatophyta</taxon>
        <taxon>Magnoliopsida</taxon>
        <taxon>eudicotyledons</taxon>
        <taxon>Gunneridae</taxon>
        <taxon>Pentapetalae</taxon>
        <taxon>asterids</taxon>
        <taxon>lamiids</taxon>
        <taxon>Solanales</taxon>
        <taxon>Solanaceae</taxon>
        <taxon>Solanoideae</taxon>
        <taxon>Datureae</taxon>
        <taxon>Datura</taxon>
    </lineage>
</organism>
<dbReference type="InterPro" id="IPR036392">
    <property type="entry name" value="PLAT/LH2_dom_sf"/>
</dbReference>
<dbReference type="PANTHER" id="PTHR31718">
    <property type="entry name" value="PLAT DOMAIN-CONTAINING PROTEIN"/>
    <property type="match status" value="1"/>
</dbReference>
<keyword evidence="4" id="KW-1185">Reference proteome</keyword>
<dbReference type="EMBL" id="JACEIK010010186">
    <property type="protein sequence ID" value="MCE3215036.1"/>
    <property type="molecule type" value="Genomic_DNA"/>
</dbReference>
<evidence type="ECO:0000259" key="2">
    <source>
        <dbReference type="PROSITE" id="PS50095"/>
    </source>
</evidence>
<evidence type="ECO:0000256" key="1">
    <source>
        <dbReference type="PROSITE-ProRule" id="PRU00152"/>
    </source>
</evidence>
<evidence type="ECO:0000313" key="4">
    <source>
        <dbReference type="Proteomes" id="UP000823775"/>
    </source>
</evidence>
<evidence type="ECO:0000313" key="3">
    <source>
        <dbReference type="EMBL" id="MCE3215036.1"/>
    </source>
</evidence>
<name>A0ABS8WT31_DATST</name>
<dbReference type="CDD" id="cd01754">
    <property type="entry name" value="PLAT_plant_stress"/>
    <property type="match status" value="1"/>
</dbReference>
<dbReference type="Proteomes" id="UP000823775">
    <property type="component" value="Unassembled WGS sequence"/>
</dbReference>
<comment type="caution">
    <text evidence="3">The sequence shown here is derived from an EMBL/GenBank/DDBJ whole genome shotgun (WGS) entry which is preliminary data.</text>
</comment>
<feature type="domain" description="PLAT" evidence="2">
    <location>
        <begin position="74"/>
        <end position="201"/>
    </location>
</feature>
<accession>A0ABS8WT31</accession>